<protein>
    <submittedName>
        <fullName evidence="2">Uncharacterized protein</fullName>
    </submittedName>
</protein>
<keyword evidence="3" id="KW-1185">Reference proteome</keyword>
<dbReference type="RefSeq" id="WP_277278245.1">
    <property type="nucleotide sequence ID" value="NZ_JAROCY010000011.1"/>
</dbReference>
<accession>A0ABT6CJD8</accession>
<reference evidence="2 3" key="1">
    <citation type="submission" date="2023-03" db="EMBL/GenBank/DDBJ databases">
        <title>Novosphingobium cyanobacteriorum sp. nov., isolated from a eutrophic reservoir during the Microcystis bloom period.</title>
        <authorList>
            <person name="Kang M."/>
            <person name="Le V."/>
            <person name="Ko S.-R."/>
            <person name="Lee S.-A."/>
            <person name="Ahn C.-Y."/>
        </authorList>
    </citation>
    <scope>NUCLEOTIDE SEQUENCE [LARGE SCALE GENOMIC DNA]</scope>
    <source>
        <strain evidence="2 3">HBC54</strain>
    </source>
</reference>
<dbReference type="Proteomes" id="UP001222770">
    <property type="component" value="Unassembled WGS sequence"/>
</dbReference>
<proteinExistence type="predicted"/>
<gene>
    <name evidence="2" type="ORF">POM99_12370</name>
</gene>
<evidence type="ECO:0000313" key="3">
    <source>
        <dbReference type="Proteomes" id="UP001222770"/>
    </source>
</evidence>
<sequence>MKLLYACLLLQAGVSYAEPAAETYGQDRCGGPAINWIDVIWTDQDLVVKNLLEVEHSNIQWNRTSISDDKFRELVGVVATLTPSPLSEVLFHASANCEKVRMVRAFLDKHVNCATACHEYSEAEWNERYSAPPPPPPIACDPDCKAYWKAGGQESRLSRKQWRRLKKNYLNRYGFIPED</sequence>
<dbReference type="EMBL" id="JAROCY010000011">
    <property type="protein sequence ID" value="MDF8334001.1"/>
    <property type="molecule type" value="Genomic_DNA"/>
</dbReference>
<keyword evidence="1" id="KW-0732">Signal</keyword>
<feature type="signal peptide" evidence="1">
    <location>
        <begin position="1"/>
        <end position="17"/>
    </location>
</feature>
<evidence type="ECO:0000256" key="1">
    <source>
        <dbReference type="SAM" id="SignalP"/>
    </source>
</evidence>
<comment type="caution">
    <text evidence="2">The sequence shown here is derived from an EMBL/GenBank/DDBJ whole genome shotgun (WGS) entry which is preliminary data.</text>
</comment>
<organism evidence="2 3">
    <name type="scientific">Novosphingobium cyanobacteriorum</name>
    <dbReference type="NCBI Taxonomy" id="3024215"/>
    <lineage>
        <taxon>Bacteria</taxon>
        <taxon>Pseudomonadati</taxon>
        <taxon>Pseudomonadota</taxon>
        <taxon>Alphaproteobacteria</taxon>
        <taxon>Sphingomonadales</taxon>
        <taxon>Sphingomonadaceae</taxon>
        <taxon>Novosphingobium</taxon>
    </lineage>
</organism>
<evidence type="ECO:0000313" key="2">
    <source>
        <dbReference type="EMBL" id="MDF8334001.1"/>
    </source>
</evidence>
<name>A0ABT6CJD8_9SPHN</name>
<feature type="chain" id="PRO_5047216696" evidence="1">
    <location>
        <begin position="18"/>
        <end position="179"/>
    </location>
</feature>